<dbReference type="Proteomes" id="UP000217076">
    <property type="component" value="Unassembled WGS sequence"/>
</dbReference>
<sequence length="558" mass="60135">MSDAPTPEDRDRAFRAERRRRALARGDIQRAAMARLDDLLAEISGEIAAALADQPSDYQLWRLPRLAQSVAEAKARLAGNGAEILQSAVDDAWTAGQALVEAPLAAGGIDLTGRLPSLDLGALVETRRFMVARMRGLSDDLAARISGQLHLVVGGVIDPGTATARVEKLLTEGGRRRALGVVRTEVGGAFSAAAQARLEQAARHVPGLQKQWRRSGKIHSRLAHDLADGQVRDVDEPFDVGGIRIPYPRAPSVPPAHRINCGCESLPHMANWEMATPGRRPFTPQETRLNPTKRDLEDALSGGFDPEAAVRGLIGGKRFRRERAWVLAQRDAGRLPEADGLSIAEAVAVRQYTRAQARQINAELRSGRPSRAVADFARVVEDGLAKMPAYDGLVSRGEDLTAEASAGLVSGATITVRAFWSASTDLGHSRNHRFVVVSGGGRSIVRLSHYSGESEVLWPPGAKFRILEVDRSQPDGIVRVMLEDLSKTGRMMEAAPGTTAPTPADRDAALLARMRAHDAANTAYLRAHGPNPAFETDHWRGAGEGMIGELTLASRPKP</sequence>
<dbReference type="STRING" id="83401.SAMN05421742_11175"/>
<proteinExistence type="predicted"/>
<dbReference type="EMBL" id="FNCV01000011">
    <property type="protein sequence ID" value="SDH74714.1"/>
    <property type="molecule type" value="Genomic_DNA"/>
</dbReference>
<evidence type="ECO:0000313" key="1">
    <source>
        <dbReference type="EMBL" id="SDH74714.1"/>
    </source>
</evidence>
<reference evidence="2" key="1">
    <citation type="submission" date="2016-10" db="EMBL/GenBank/DDBJ databases">
        <authorList>
            <person name="Varghese N."/>
            <person name="Submissions S."/>
        </authorList>
    </citation>
    <scope>NUCLEOTIDE SEQUENCE [LARGE SCALE GENOMIC DNA]</scope>
    <source>
        <strain evidence="2">930I</strain>
    </source>
</reference>
<protein>
    <recommendedName>
        <fullName evidence="3">NAD(+)--protein-arginine ADP-ribosyltransferase</fullName>
    </recommendedName>
</protein>
<dbReference type="AlphaFoldDB" id="A0A1G8EXZ9"/>
<dbReference type="OrthoDB" id="952090at2"/>
<dbReference type="Gene3D" id="3.90.176.10">
    <property type="entry name" value="Toxin ADP-ribosyltransferase, Chain A, domain 1"/>
    <property type="match status" value="1"/>
</dbReference>
<gene>
    <name evidence="1" type="ORF">SAMN05421742_11175</name>
</gene>
<keyword evidence="2" id="KW-1185">Reference proteome</keyword>
<dbReference type="RefSeq" id="WP_092621278.1">
    <property type="nucleotide sequence ID" value="NZ_FNCV01000011.1"/>
</dbReference>
<dbReference type="SUPFAM" id="SSF56399">
    <property type="entry name" value="ADP-ribosylation"/>
    <property type="match status" value="1"/>
</dbReference>
<evidence type="ECO:0008006" key="3">
    <source>
        <dbReference type="Google" id="ProtNLM"/>
    </source>
</evidence>
<evidence type="ECO:0000313" key="2">
    <source>
        <dbReference type="Proteomes" id="UP000217076"/>
    </source>
</evidence>
<dbReference type="PROSITE" id="PS51996">
    <property type="entry name" value="TR_MART"/>
    <property type="match status" value="1"/>
</dbReference>
<organism evidence="1 2">
    <name type="scientific">Roseospirillum parvum</name>
    <dbReference type="NCBI Taxonomy" id="83401"/>
    <lineage>
        <taxon>Bacteria</taxon>
        <taxon>Pseudomonadati</taxon>
        <taxon>Pseudomonadota</taxon>
        <taxon>Alphaproteobacteria</taxon>
        <taxon>Rhodospirillales</taxon>
        <taxon>Rhodospirillaceae</taxon>
        <taxon>Roseospirillum</taxon>
    </lineage>
</organism>
<accession>A0A1G8EXZ9</accession>
<name>A0A1G8EXZ9_9PROT</name>